<sequence length="396" mass="44837">MTPLSQNSYGSLTTAMANMTASYTLGNYSTSLFSPAIYNTTVPAKVTSIDDPNITATSPVGKGADSDYKSDSKHPKSPEPQTQDVVRKEASLNAVKKEVSSSFFYKNNKMKILCAPSIKVIDIKPQDNDVNFPFERWPRWRKEYVDISRARADIENMQHYCRGTCDCDEKGAIVPRDLGHDHSCSKKWLADRCSLVYGDPAPIEEYQAALNRIPQTVRNDNPNFFWRMGGLGLRPWNTMTWTPSEMDVALRSMAVGPPRAIERLPERPPELLRSTRAPRPELQLLRGEPPPQELFIDRPFRVRPSNPEELSIDPPLYTADENEDPTRVSIGGGRSRYRYRYEGPGPSWRFWNRFKDSYLDKREVIESHGEDIAASAGDELVPSSSQNDELVSKKMI</sequence>
<evidence type="ECO:0000313" key="2">
    <source>
        <dbReference type="EMBL" id="KAK6331667.1"/>
    </source>
</evidence>
<comment type="caution">
    <text evidence="2">The sequence shown here is derived from an EMBL/GenBank/DDBJ whole genome shotgun (WGS) entry which is preliminary data.</text>
</comment>
<organism evidence="2 3">
    <name type="scientific">Orbilia javanica</name>
    <dbReference type="NCBI Taxonomy" id="47235"/>
    <lineage>
        <taxon>Eukaryota</taxon>
        <taxon>Fungi</taxon>
        <taxon>Dikarya</taxon>
        <taxon>Ascomycota</taxon>
        <taxon>Pezizomycotina</taxon>
        <taxon>Orbiliomycetes</taxon>
        <taxon>Orbiliales</taxon>
        <taxon>Orbiliaceae</taxon>
        <taxon>Orbilia</taxon>
    </lineage>
</organism>
<proteinExistence type="predicted"/>
<feature type="region of interest" description="Disordered" evidence="1">
    <location>
        <begin position="49"/>
        <end position="84"/>
    </location>
</feature>
<keyword evidence="3" id="KW-1185">Reference proteome</keyword>
<feature type="compositionally biased region" description="Basic and acidic residues" evidence="1">
    <location>
        <begin position="64"/>
        <end position="77"/>
    </location>
</feature>
<feature type="region of interest" description="Disordered" evidence="1">
    <location>
        <begin position="370"/>
        <end position="396"/>
    </location>
</feature>
<feature type="region of interest" description="Disordered" evidence="1">
    <location>
        <begin position="307"/>
        <end position="332"/>
    </location>
</feature>
<dbReference type="EMBL" id="JAVHNR010000010">
    <property type="protein sequence ID" value="KAK6331667.1"/>
    <property type="molecule type" value="Genomic_DNA"/>
</dbReference>
<dbReference type="AlphaFoldDB" id="A0AAN8R9P7"/>
<dbReference type="Proteomes" id="UP001313282">
    <property type="component" value="Unassembled WGS sequence"/>
</dbReference>
<protein>
    <submittedName>
        <fullName evidence="2">Uncharacterized protein</fullName>
    </submittedName>
</protein>
<evidence type="ECO:0000313" key="3">
    <source>
        <dbReference type="Proteomes" id="UP001313282"/>
    </source>
</evidence>
<gene>
    <name evidence="2" type="ORF">TWF718_002213</name>
</gene>
<accession>A0AAN8R9P7</accession>
<evidence type="ECO:0000256" key="1">
    <source>
        <dbReference type="SAM" id="MobiDB-lite"/>
    </source>
</evidence>
<name>A0AAN8R9P7_9PEZI</name>
<reference evidence="2 3" key="1">
    <citation type="submission" date="2019-10" db="EMBL/GenBank/DDBJ databases">
        <authorList>
            <person name="Palmer J.M."/>
        </authorList>
    </citation>
    <scope>NUCLEOTIDE SEQUENCE [LARGE SCALE GENOMIC DNA]</scope>
    <source>
        <strain evidence="2 3">TWF718</strain>
    </source>
</reference>